<dbReference type="EC" id="5.6.2.4" evidence="7"/>
<dbReference type="AlphaFoldDB" id="A0A1T3P6F8"/>
<evidence type="ECO:0000256" key="1">
    <source>
        <dbReference type="ARBA" id="ARBA00022741"/>
    </source>
</evidence>
<evidence type="ECO:0000256" key="7">
    <source>
        <dbReference type="ARBA" id="ARBA00034808"/>
    </source>
</evidence>
<dbReference type="GO" id="GO:0043138">
    <property type="term" value="F:3'-5' DNA helicase activity"/>
    <property type="evidence" value="ECO:0007669"/>
    <property type="project" value="UniProtKB-EC"/>
</dbReference>
<feature type="binding site" evidence="9">
    <location>
        <begin position="341"/>
        <end position="348"/>
    </location>
    <ligand>
        <name>ATP</name>
        <dbReference type="ChEBI" id="CHEBI:30616"/>
    </ligand>
</feature>
<dbReference type="EMBL" id="MWQN01000001">
    <property type="protein sequence ID" value="OPC84541.1"/>
    <property type="molecule type" value="Genomic_DNA"/>
</dbReference>
<keyword evidence="3 9" id="KW-0347">Helicase</keyword>
<dbReference type="GO" id="GO:0005524">
    <property type="term" value="F:ATP binding"/>
    <property type="evidence" value="ECO:0007669"/>
    <property type="project" value="UniProtKB-UniRule"/>
</dbReference>
<dbReference type="STRING" id="159449.B4N89_29705"/>
<dbReference type="InterPro" id="IPR027417">
    <property type="entry name" value="P-loop_NTPase"/>
</dbReference>
<reference evidence="12 13" key="1">
    <citation type="submission" date="2017-03" db="EMBL/GenBank/DDBJ databases">
        <title>Draft genome sequence of Streptomyces scabrisporus NF3, endophyte isolated from Amphipterygium adstringens.</title>
        <authorList>
            <person name="Vazquez M."/>
            <person name="Ceapa C.D."/>
            <person name="Rodriguez Luna D."/>
            <person name="Sanchez Esquivel S."/>
        </authorList>
    </citation>
    <scope>NUCLEOTIDE SEQUENCE [LARGE SCALE GENOMIC DNA]</scope>
    <source>
        <strain evidence="12 13">NF3</strain>
    </source>
</reference>
<dbReference type="GO" id="GO:0005829">
    <property type="term" value="C:cytosol"/>
    <property type="evidence" value="ECO:0007669"/>
    <property type="project" value="TreeGrafter"/>
</dbReference>
<dbReference type="Gene3D" id="3.40.50.300">
    <property type="entry name" value="P-loop containing nucleotide triphosphate hydrolases"/>
    <property type="match status" value="2"/>
</dbReference>
<comment type="catalytic activity">
    <reaction evidence="6">
        <text>Couples ATP hydrolysis with the unwinding of duplex DNA by translocating in the 3'-5' direction.</text>
        <dbReference type="EC" id="5.6.2.4"/>
    </reaction>
</comment>
<evidence type="ECO:0000256" key="2">
    <source>
        <dbReference type="ARBA" id="ARBA00022801"/>
    </source>
</evidence>
<dbReference type="PROSITE" id="PS51198">
    <property type="entry name" value="UVRD_HELICASE_ATP_BIND"/>
    <property type="match status" value="1"/>
</dbReference>
<evidence type="ECO:0000256" key="5">
    <source>
        <dbReference type="ARBA" id="ARBA00023235"/>
    </source>
</evidence>
<feature type="region of interest" description="Disordered" evidence="10">
    <location>
        <begin position="1"/>
        <end position="21"/>
    </location>
</feature>
<evidence type="ECO:0000256" key="8">
    <source>
        <dbReference type="ARBA" id="ARBA00048988"/>
    </source>
</evidence>
<comment type="catalytic activity">
    <reaction evidence="8">
        <text>ATP + H2O = ADP + phosphate + H(+)</text>
        <dbReference type="Rhea" id="RHEA:13065"/>
        <dbReference type="ChEBI" id="CHEBI:15377"/>
        <dbReference type="ChEBI" id="CHEBI:15378"/>
        <dbReference type="ChEBI" id="CHEBI:30616"/>
        <dbReference type="ChEBI" id="CHEBI:43474"/>
        <dbReference type="ChEBI" id="CHEBI:456216"/>
        <dbReference type="EC" id="5.6.2.4"/>
    </reaction>
</comment>
<feature type="compositionally biased region" description="Basic residues" evidence="10">
    <location>
        <begin position="9"/>
        <end position="20"/>
    </location>
</feature>
<dbReference type="GO" id="GO:0000725">
    <property type="term" value="P:recombinational repair"/>
    <property type="evidence" value="ECO:0007669"/>
    <property type="project" value="TreeGrafter"/>
</dbReference>
<keyword evidence="2 9" id="KW-0378">Hydrolase</keyword>
<evidence type="ECO:0000256" key="3">
    <source>
        <dbReference type="ARBA" id="ARBA00022806"/>
    </source>
</evidence>
<keyword evidence="13" id="KW-1185">Reference proteome</keyword>
<dbReference type="GO" id="GO:0003677">
    <property type="term" value="F:DNA binding"/>
    <property type="evidence" value="ECO:0007669"/>
    <property type="project" value="InterPro"/>
</dbReference>
<dbReference type="Proteomes" id="UP000190037">
    <property type="component" value="Unassembled WGS sequence"/>
</dbReference>
<evidence type="ECO:0000256" key="9">
    <source>
        <dbReference type="PROSITE-ProRule" id="PRU00560"/>
    </source>
</evidence>
<protein>
    <recommendedName>
        <fullName evidence="7">DNA 3'-5' helicase</fullName>
        <ecNumber evidence="7">5.6.2.4</ecNumber>
    </recommendedName>
</protein>
<evidence type="ECO:0000256" key="6">
    <source>
        <dbReference type="ARBA" id="ARBA00034617"/>
    </source>
</evidence>
<evidence type="ECO:0000256" key="10">
    <source>
        <dbReference type="SAM" id="MobiDB-lite"/>
    </source>
</evidence>
<keyword evidence="1 9" id="KW-0547">Nucleotide-binding</keyword>
<organism evidence="12 13">
    <name type="scientific">Embleya scabrispora</name>
    <dbReference type="NCBI Taxonomy" id="159449"/>
    <lineage>
        <taxon>Bacteria</taxon>
        <taxon>Bacillati</taxon>
        <taxon>Actinomycetota</taxon>
        <taxon>Actinomycetes</taxon>
        <taxon>Kitasatosporales</taxon>
        <taxon>Streptomycetaceae</taxon>
        <taxon>Embleya</taxon>
    </lineage>
</organism>
<dbReference type="Pfam" id="PF00580">
    <property type="entry name" value="UvrD-helicase"/>
    <property type="match status" value="1"/>
</dbReference>
<dbReference type="Pfam" id="PF13361">
    <property type="entry name" value="UvrD_C"/>
    <property type="match status" value="1"/>
</dbReference>
<name>A0A1T3P6F8_9ACTN</name>
<feature type="domain" description="UvrD-like helicase ATP-binding" evidence="11">
    <location>
        <begin position="320"/>
        <end position="627"/>
    </location>
</feature>
<feature type="region of interest" description="Disordered" evidence="10">
    <location>
        <begin position="525"/>
        <end position="545"/>
    </location>
</feature>
<evidence type="ECO:0000259" key="11">
    <source>
        <dbReference type="PROSITE" id="PS51198"/>
    </source>
</evidence>
<keyword evidence="5" id="KW-0413">Isomerase</keyword>
<sequence length="841" mass="93441">MAGPPDRSRTRRRRPRRRLHGTVSTCWLARATQRSMDAPRTGRALERGAGTKYGGEGWRVNRAMKTKVTVSPQAHEDLRRLGPAAKDAVGDFVRRLRADRNNRSLRMSPLRATGDNGRLILAVLGGQRMALLLETEANRLTVLALRQGTLARDELARITIDISPVSGGIELVDQSEASVNVLALPERANSSGAPQTTAPQAPLHDLPVPLFARHDDDTLTRLGVAAHLLPALRQVIEDRQLDALLGGNLPMLTKDVLTALRSGMDPDDVQRHITSAWRTDEHVDPGDWERAARRPVSQVDTEDPAVLDALGEGFEAWRLFLHPEQRRLASVDFKGSAKITGGPGTGKTVVALHRVKHLVDRLPPGDTRPVLLTTYNTNLAADLKERLRLLGGAELIRRVDVKSIDQLAREVLVEAWNEPPGRPLDDQAALDLWHTVCLEAGSYDLDAAFLDSEFQHVILAQRCDTPQLYYRAERRGRGQLQRPQRIRVWELMQAYREHLSQQPRTTTYAIVADQAARIEEARVNGSTVGPRIRPESEQHNVGRTRQDASIDVAPRFRYRHIVVDEAQDLSASHWRMLRAMVPQAANDIFLVGDAHQRIYAHHVVLGRLGIETRGRASRRLTLNYRTTQQILVGARELVCGHEFDDLDAGVDTLDGYRSVLTGLAPQYWRAPDWRTEMSAVAALIKERHERYGTPYSAMAVGVPDGMAVEQLSFALQSAPYRLPTVELGKIGPGQVDGVRIGTMHRFKGLEFQRVFLAGISDGQVPHQSIETFRRTNPDRYRQERQRARSTLFVAATRARDELVVSWNGMASDFLPEGCASQAHNAAELLSGDGPPSGSAVA</sequence>
<dbReference type="InterPro" id="IPR000212">
    <property type="entry name" value="DNA_helicase_UvrD/REP"/>
</dbReference>
<feature type="compositionally biased region" description="Basic and acidic residues" evidence="10">
    <location>
        <begin position="532"/>
        <end position="545"/>
    </location>
</feature>
<keyword evidence="4 9" id="KW-0067">ATP-binding</keyword>
<proteinExistence type="predicted"/>
<evidence type="ECO:0000256" key="4">
    <source>
        <dbReference type="ARBA" id="ARBA00022840"/>
    </source>
</evidence>
<dbReference type="PANTHER" id="PTHR11070">
    <property type="entry name" value="UVRD / RECB / PCRA DNA HELICASE FAMILY MEMBER"/>
    <property type="match status" value="1"/>
</dbReference>
<dbReference type="PANTHER" id="PTHR11070:SF45">
    <property type="entry name" value="DNA 3'-5' HELICASE"/>
    <property type="match status" value="1"/>
</dbReference>
<evidence type="ECO:0000313" key="12">
    <source>
        <dbReference type="EMBL" id="OPC84541.1"/>
    </source>
</evidence>
<dbReference type="InterPro" id="IPR014016">
    <property type="entry name" value="UvrD-like_ATP-bd"/>
</dbReference>
<dbReference type="SUPFAM" id="SSF52540">
    <property type="entry name" value="P-loop containing nucleoside triphosphate hydrolases"/>
    <property type="match status" value="1"/>
</dbReference>
<gene>
    <name evidence="12" type="ORF">B4N89_29705</name>
</gene>
<evidence type="ECO:0000313" key="13">
    <source>
        <dbReference type="Proteomes" id="UP000190037"/>
    </source>
</evidence>
<dbReference type="GO" id="GO:0016887">
    <property type="term" value="F:ATP hydrolysis activity"/>
    <property type="evidence" value="ECO:0007669"/>
    <property type="project" value="RHEA"/>
</dbReference>
<accession>A0A1T3P6F8</accession>
<comment type="caution">
    <text evidence="12">The sequence shown here is derived from an EMBL/GenBank/DDBJ whole genome shotgun (WGS) entry which is preliminary data.</text>
</comment>
<dbReference type="InterPro" id="IPR014017">
    <property type="entry name" value="DNA_helicase_UvrD-like_C"/>
</dbReference>